<dbReference type="OrthoDB" id="5632at2759"/>
<evidence type="ECO:0000256" key="1">
    <source>
        <dbReference type="ARBA" id="ARBA00009580"/>
    </source>
</evidence>
<dbReference type="GO" id="GO:0005737">
    <property type="term" value="C:cytoplasm"/>
    <property type="evidence" value="ECO:0007669"/>
    <property type="project" value="UniProtKB-ARBA"/>
</dbReference>
<dbReference type="InterPro" id="IPR029021">
    <property type="entry name" value="Prot-tyrosine_phosphatase-like"/>
</dbReference>
<evidence type="ECO:0000313" key="12">
    <source>
        <dbReference type="EMBL" id="ORZ34361.1"/>
    </source>
</evidence>
<accession>A0A1Y2HKJ0</accession>
<evidence type="ECO:0000259" key="11">
    <source>
        <dbReference type="PROSITE" id="PS50056"/>
    </source>
</evidence>
<keyword evidence="13" id="KW-1185">Reference proteome</keyword>
<organism evidence="12 13">
    <name type="scientific">Catenaria anguillulae PL171</name>
    <dbReference type="NCBI Taxonomy" id="765915"/>
    <lineage>
        <taxon>Eukaryota</taxon>
        <taxon>Fungi</taxon>
        <taxon>Fungi incertae sedis</taxon>
        <taxon>Blastocladiomycota</taxon>
        <taxon>Blastocladiomycetes</taxon>
        <taxon>Blastocladiales</taxon>
        <taxon>Catenariaceae</taxon>
        <taxon>Catenaria</taxon>
    </lineage>
</organism>
<keyword evidence="3" id="KW-0488">Methylation</keyword>
<proteinExistence type="inferred from homology"/>
<comment type="similarity">
    <text evidence="1">Belongs to the protein-tyrosine phosphatase family.</text>
</comment>
<dbReference type="Pfam" id="PF22785">
    <property type="entry name" value="Tc-R-P"/>
    <property type="match status" value="1"/>
</dbReference>
<dbReference type="Proteomes" id="UP000193411">
    <property type="component" value="Unassembled WGS sequence"/>
</dbReference>
<dbReference type="GO" id="GO:0004725">
    <property type="term" value="F:protein tyrosine phosphatase activity"/>
    <property type="evidence" value="ECO:0007669"/>
    <property type="project" value="UniProtKB-EC"/>
</dbReference>
<dbReference type="InterPro" id="IPR003595">
    <property type="entry name" value="Tyr_Pase_cat"/>
</dbReference>
<keyword evidence="6" id="KW-1015">Disulfide bond</keyword>
<dbReference type="STRING" id="765915.A0A1Y2HKJ0"/>
<keyword evidence="7" id="KW-0449">Lipoprotein</keyword>
<evidence type="ECO:0000256" key="2">
    <source>
        <dbReference type="ARBA" id="ARBA00013064"/>
    </source>
</evidence>
<comment type="catalytic activity">
    <reaction evidence="9">
        <text>O-phospho-L-tyrosyl-[protein] + H2O = L-tyrosyl-[protein] + phosphate</text>
        <dbReference type="Rhea" id="RHEA:10684"/>
        <dbReference type="Rhea" id="RHEA-COMP:10136"/>
        <dbReference type="Rhea" id="RHEA-COMP:20101"/>
        <dbReference type="ChEBI" id="CHEBI:15377"/>
        <dbReference type="ChEBI" id="CHEBI:43474"/>
        <dbReference type="ChEBI" id="CHEBI:46858"/>
        <dbReference type="ChEBI" id="CHEBI:61978"/>
        <dbReference type="EC" id="3.1.3.48"/>
    </reaction>
</comment>
<reference evidence="12 13" key="1">
    <citation type="submission" date="2016-07" db="EMBL/GenBank/DDBJ databases">
        <title>Pervasive Adenine N6-methylation of Active Genes in Fungi.</title>
        <authorList>
            <consortium name="DOE Joint Genome Institute"/>
            <person name="Mondo S.J."/>
            <person name="Dannebaum R.O."/>
            <person name="Kuo R.C."/>
            <person name="Labutti K."/>
            <person name="Haridas S."/>
            <person name="Kuo A."/>
            <person name="Salamov A."/>
            <person name="Ahrendt S.R."/>
            <person name="Lipzen A."/>
            <person name="Sullivan W."/>
            <person name="Andreopoulos W.B."/>
            <person name="Clum A."/>
            <person name="Lindquist E."/>
            <person name="Daum C."/>
            <person name="Ramamoorthy G.K."/>
            <person name="Gryganskyi A."/>
            <person name="Culley D."/>
            <person name="Magnuson J.K."/>
            <person name="James T.Y."/>
            <person name="O'Malley M.A."/>
            <person name="Stajich J.E."/>
            <person name="Spatafora J.W."/>
            <person name="Visel A."/>
            <person name="Grigoriev I.V."/>
        </authorList>
    </citation>
    <scope>NUCLEOTIDE SEQUENCE [LARGE SCALE GENOMIC DNA]</scope>
    <source>
        <strain evidence="12 13">PL171</strain>
    </source>
</reference>
<dbReference type="SUPFAM" id="SSF52799">
    <property type="entry name" value="(Phosphotyrosine protein) phosphatases II"/>
    <property type="match status" value="1"/>
</dbReference>
<dbReference type="PANTHER" id="PTHR23339">
    <property type="entry name" value="TYROSINE SPECIFIC PROTEIN PHOSPHATASE AND DUAL SPECIFICITY PROTEIN PHOSPHATASE"/>
    <property type="match status" value="1"/>
</dbReference>
<dbReference type="EMBL" id="MCFL01000029">
    <property type="protein sequence ID" value="ORZ34361.1"/>
    <property type="molecule type" value="Genomic_DNA"/>
</dbReference>
<dbReference type="InterPro" id="IPR020422">
    <property type="entry name" value="TYR_PHOSPHATASE_DUAL_dom"/>
</dbReference>
<evidence type="ECO:0000259" key="10">
    <source>
        <dbReference type="PROSITE" id="PS50054"/>
    </source>
</evidence>
<evidence type="ECO:0000256" key="6">
    <source>
        <dbReference type="ARBA" id="ARBA00023157"/>
    </source>
</evidence>
<evidence type="ECO:0000313" key="13">
    <source>
        <dbReference type="Proteomes" id="UP000193411"/>
    </source>
</evidence>
<evidence type="ECO:0000256" key="4">
    <source>
        <dbReference type="ARBA" id="ARBA00022801"/>
    </source>
</evidence>
<keyword evidence="5" id="KW-0904">Protein phosphatase</keyword>
<dbReference type="AlphaFoldDB" id="A0A1Y2HKJ0"/>
<gene>
    <name evidence="12" type="ORF">BCR44DRAFT_1375772</name>
</gene>
<feature type="domain" description="Tyrosine specific protein phosphatases" evidence="11">
    <location>
        <begin position="82"/>
        <end position="148"/>
    </location>
</feature>
<keyword evidence="4" id="KW-0378">Hydrolase</keyword>
<dbReference type="PROSITE" id="PS50054">
    <property type="entry name" value="TYR_PHOSPHATASE_DUAL"/>
    <property type="match status" value="1"/>
</dbReference>
<dbReference type="InterPro" id="IPR050561">
    <property type="entry name" value="PTP"/>
</dbReference>
<dbReference type="CDD" id="cd14500">
    <property type="entry name" value="PTP-IVa"/>
    <property type="match status" value="1"/>
</dbReference>
<dbReference type="EC" id="3.1.3.48" evidence="2"/>
<sequence length="154" mass="16514">SYLSKVFSLVDHPASGLRFLILDCPSDSTLPSVLKVFSSHNVTDVVRVCEPTYATSTLAAAGIQVHDLPFQDGGVPSAPLIAKYMTIVNAALTKSKPCTVAVHCIAGLGRAPLMVALALIEYGMPPLDAITYIRARRRGAFNTAQVKWIDAYKP</sequence>
<evidence type="ECO:0000256" key="8">
    <source>
        <dbReference type="ARBA" id="ARBA00023289"/>
    </source>
</evidence>
<comment type="caution">
    <text evidence="12">The sequence shown here is derived from an EMBL/GenBank/DDBJ whole genome shotgun (WGS) entry which is preliminary data.</text>
</comment>
<evidence type="ECO:0000256" key="7">
    <source>
        <dbReference type="ARBA" id="ARBA00023288"/>
    </source>
</evidence>
<name>A0A1Y2HKJ0_9FUNG</name>
<dbReference type="InterPro" id="IPR000387">
    <property type="entry name" value="Tyr_Pase_dom"/>
</dbReference>
<evidence type="ECO:0000256" key="5">
    <source>
        <dbReference type="ARBA" id="ARBA00022912"/>
    </source>
</evidence>
<evidence type="ECO:0000256" key="9">
    <source>
        <dbReference type="ARBA" id="ARBA00051722"/>
    </source>
</evidence>
<feature type="non-terminal residue" evidence="12">
    <location>
        <position position="1"/>
    </location>
</feature>
<feature type="domain" description="Tyrosine-protein phosphatase" evidence="10">
    <location>
        <begin position="12"/>
        <end position="154"/>
    </location>
</feature>
<evidence type="ECO:0000256" key="3">
    <source>
        <dbReference type="ARBA" id="ARBA00022481"/>
    </source>
</evidence>
<dbReference type="FunFam" id="3.90.190.10:FF:000086">
    <property type="entry name" value="Protein tyrosine phosphatase-like protein"/>
    <property type="match status" value="1"/>
</dbReference>
<keyword evidence="8" id="KW-0636">Prenylation</keyword>
<dbReference type="Gene3D" id="3.90.190.10">
    <property type="entry name" value="Protein tyrosine phosphatase superfamily"/>
    <property type="match status" value="1"/>
</dbReference>
<feature type="non-terminal residue" evidence="12">
    <location>
        <position position="154"/>
    </location>
</feature>
<dbReference type="PROSITE" id="PS50056">
    <property type="entry name" value="TYR_PHOSPHATASE_2"/>
    <property type="match status" value="1"/>
</dbReference>
<protein>
    <recommendedName>
        <fullName evidence="2">protein-tyrosine-phosphatase</fullName>
        <ecNumber evidence="2">3.1.3.48</ecNumber>
    </recommendedName>
</protein>
<dbReference type="SMART" id="SM00404">
    <property type="entry name" value="PTPc_motif"/>
    <property type="match status" value="1"/>
</dbReference>